<proteinExistence type="predicted"/>
<dbReference type="EMBL" id="MN739853">
    <property type="protein sequence ID" value="QHT74644.1"/>
    <property type="molecule type" value="Genomic_DNA"/>
</dbReference>
<name>A0A6C0H264_9ZZZZ</name>
<protein>
    <submittedName>
        <fullName evidence="1">Uncharacterized protein</fullName>
    </submittedName>
</protein>
<dbReference type="AlphaFoldDB" id="A0A6C0H264"/>
<organism evidence="1">
    <name type="scientific">viral metagenome</name>
    <dbReference type="NCBI Taxonomy" id="1070528"/>
    <lineage>
        <taxon>unclassified sequences</taxon>
        <taxon>metagenomes</taxon>
        <taxon>organismal metagenomes</taxon>
    </lineage>
</organism>
<sequence>MYFKVGGFFTLNYLEIFIEKKKIIYVFFYTQHI</sequence>
<reference evidence="1" key="1">
    <citation type="journal article" date="2020" name="Nature">
        <title>Giant virus diversity and host interactions through global metagenomics.</title>
        <authorList>
            <person name="Schulz F."/>
            <person name="Roux S."/>
            <person name="Paez-Espino D."/>
            <person name="Jungbluth S."/>
            <person name="Walsh D.A."/>
            <person name="Denef V.J."/>
            <person name="McMahon K.D."/>
            <person name="Konstantinidis K.T."/>
            <person name="Eloe-Fadrosh E.A."/>
            <person name="Kyrpides N.C."/>
            <person name="Woyke T."/>
        </authorList>
    </citation>
    <scope>NUCLEOTIDE SEQUENCE</scope>
    <source>
        <strain evidence="1">GVMAG-M-3300023179-59</strain>
    </source>
</reference>
<evidence type="ECO:0000313" key="1">
    <source>
        <dbReference type="EMBL" id="QHT74644.1"/>
    </source>
</evidence>
<accession>A0A6C0H264</accession>